<feature type="disulfide bond" evidence="1">
    <location>
        <begin position="116"/>
        <end position="125"/>
    </location>
</feature>
<gene>
    <name evidence="4" type="ORF">LAZ67_4003658</name>
    <name evidence="5" type="ORF">LAZ67_4003659</name>
</gene>
<dbReference type="PANTHER" id="PTHR12332:SF1">
    <property type="entry name" value="KEREN-RELATED"/>
    <property type="match status" value="1"/>
</dbReference>
<proteinExistence type="predicted"/>
<evidence type="ECO:0000313" key="6">
    <source>
        <dbReference type="Proteomes" id="UP001235939"/>
    </source>
</evidence>
<dbReference type="Proteomes" id="UP001235939">
    <property type="component" value="Chromosome 04"/>
</dbReference>
<dbReference type="Gene3D" id="2.10.25.10">
    <property type="entry name" value="Laminin"/>
    <property type="match status" value="1"/>
</dbReference>
<dbReference type="PROSITE" id="PS01186">
    <property type="entry name" value="EGF_2"/>
    <property type="match status" value="1"/>
</dbReference>
<dbReference type="PANTHER" id="PTHR12332">
    <property type="entry name" value="KEREN-RELATED"/>
    <property type="match status" value="1"/>
</dbReference>
<dbReference type="Pfam" id="PF00008">
    <property type="entry name" value="EGF"/>
    <property type="match status" value="1"/>
</dbReference>
<keyword evidence="2" id="KW-1133">Transmembrane helix</keyword>
<organism evidence="5 6">
    <name type="scientific">Cordylochernes scorpioides</name>
    <dbReference type="NCBI Taxonomy" id="51811"/>
    <lineage>
        <taxon>Eukaryota</taxon>
        <taxon>Metazoa</taxon>
        <taxon>Ecdysozoa</taxon>
        <taxon>Arthropoda</taxon>
        <taxon>Chelicerata</taxon>
        <taxon>Arachnida</taxon>
        <taxon>Pseudoscorpiones</taxon>
        <taxon>Cheliferoidea</taxon>
        <taxon>Chernetidae</taxon>
        <taxon>Cordylochernes</taxon>
    </lineage>
</organism>
<evidence type="ECO:0000259" key="3">
    <source>
        <dbReference type="PROSITE" id="PS50026"/>
    </source>
</evidence>
<evidence type="ECO:0000313" key="4">
    <source>
        <dbReference type="EMBL" id="UYV67012.1"/>
    </source>
</evidence>
<dbReference type="PROSITE" id="PS50026">
    <property type="entry name" value="EGF_3"/>
    <property type="match status" value="1"/>
</dbReference>
<dbReference type="CDD" id="cd12087">
    <property type="entry name" value="TM_EGFR-like"/>
    <property type="match status" value="1"/>
</dbReference>
<comment type="caution">
    <text evidence="1">Lacks conserved residue(s) required for the propagation of feature annotation.</text>
</comment>
<dbReference type="InterPro" id="IPR043403">
    <property type="entry name" value="Gurken/Spitz"/>
</dbReference>
<reference evidence="5 6" key="1">
    <citation type="submission" date="2022-01" db="EMBL/GenBank/DDBJ databases">
        <title>A chromosomal length assembly of Cordylochernes scorpioides.</title>
        <authorList>
            <person name="Zeh D."/>
            <person name="Zeh J."/>
        </authorList>
    </citation>
    <scope>NUCLEOTIDE SEQUENCE [LARGE SCALE GENOMIC DNA]</scope>
    <source>
        <strain evidence="5">IN4F17</strain>
        <tissue evidence="5">Whole Body</tissue>
    </source>
</reference>
<dbReference type="SMART" id="SM00181">
    <property type="entry name" value="EGF"/>
    <property type="match status" value="1"/>
</dbReference>
<dbReference type="SUPFAM" id="SSF57196">
    <property type="entry name" value="EGF/Laminin"/>
    <property type="match status" value="1"/>
</dbReference>
<keyword evidence="1" id="KW-0245">EGF-like domain</keyword>
<evidence type="ECO:0000313" key="5">
    <source>
        <dbReference type="EMBL" id="UYV67013.1"/>
    </source>
</evidence>
<protein>
    <submittedName>
        <fullName evidence="5">Spi</fullName>
    </submittedName>
</protein>
<dbReference type="EMBL" id="CP092866">
    <property type="protein sequence ID" value="UYV67013.1"/>
    <property type="molecule type" value="Genomic_DNA"/>
</dbReference>
<dbReference type="CDD" id="cd00054">
    <property type="entry name" value="EGF_CA"/>
    <property type="match status" value="1"/>
</dbReference>
<keyword evidence="2" id="KW-0812">Transmembrane</keyword>
<keyword evidence="2" id="KW-0472">Membrane</keyword>
<feature type="domain" description="EGF-like" evidence="3">
    <location>
        <begin position="82"/>
        <end position="126"/>
    </location>
</feature>
<feature type="transmembrane region" description="Helical" evidence="2">
    <location>
        <begin position="148"/>
        <end position="170"/>
    </location>
</feature>
<dbReference type="PROSITE" id="PS00022">
    <property type="entry name" value="EGF_1"/>
    <property type="match status" value="1"/>
</dbReference>
<sequence length="197" mass="21733">MAAGCQTNIAPPSNFVVCAAGTSCVSRTFRTLSTRTMDPPPLLLLLVLLASICFRIAEACSTRSTPKPRPPTPTTRPNITFQTYPCPDAYAKWYCLNGATCFSVKIGESILYNCECADGYIGQRCEFKDLDGSYLPSKESILIERASIAGGVTLAVIIIVVLSIATYVYVRRRRKPMRVSLEELERKPFSSRLRPPL</sequence>
<evidence type="ECO:0000256" key="2">
    <source>
        <dbReference type="SAM" id="Phobius"/>
    </source>
</evidence>
<evidence type="ECO:0000256" key="1">
    <source>
        <dbReference type="PROSITE-ProRule" id="PRU00076"/>
    </source>
</evidence>
<keyword evidence="6" id="KW-1185">Reference proteome</keyword>
<accession>A0ABY6KEJ4</accession>
<name>A0ABY6KEJ4_9ARAC</name>
<keyword evidence="1" id="KW-1015">Disulfide bond</keyword>
<dbReference type="InterPro" id="IPR000742">
    <property type="entry name" value="EGF"/>
</dbReference>
<dbReference type="EMBL" id="CP092866">
    <property type="protein sequence ID" value="UYV67012.1"/>
    <property type="molecule type" value="Genomic_DNA"/>
</dbReference>